<dbReference type="Gene3D" id="3.60.10.10">
    <property type="entry name" value="Endonuclease/exonuclease/phosphatase"/>
    <property type="match status" value="1"/>
</dbReference>
<dbReference type="PANTHER" id="PTHR23227">
    <property type="entry name" value="BUCENTAUR RELATED"/>
    <property type="match status" value="1"/>
</dbReference>
<dbReference type="PANTHER" id="PTHR23227:SF67">
    <property type="entry name" value="CRANIOFACIAL DEVELOPMENT PROTEIN 2-LIKE"/>
    <property type="match status" value="1"/>
</dbReference>
<dbReference type="SUPFAM" id="SSF56219">
    <property type="entry name" value="DNase I-like"/>
    <property type="match status" value="1"/>
</dbReference>
<proteinExistence type="predicted"/>
<protein>
    <submittedName>
        <fullName evidence="1">Craniofacial development protein 2-like</fullName>
    </submittedName>
</protein>
<dbReference type="KEGG" id="nta:107773638"/>
<dbReference type="PaxDb" id="4097-A0A1S3Y8Y3"/>
<dbReference type="InterPro" id="IPR027124">
    <property type="entry name" value="Swc5/CFDP1/2"/>
</dbReference>
<organism evidence="1">
    <name type="scientific">Nicotiana tabacum</name>
    <name type="common">Common tobacco</name>
    <dbReference type="NCBI Taxonomy" id="4097"/>
    <lineage>
        <taxon>Eukaryota</taxon>
        <taxon>Viridiplantae</taxon>
        <taxon>Streptophyta</taxon>
        <taxon>Embryophyta</taxon>
        <taxon>Tracheophyta</taxon>
        <taxon>Spermatophyta</taxon>
        <taxon>Magnoliopsida</taxon>
        <taxon>eudicotyledons</taxon>
        <taxon>Gunneridae</taxon>
        <taxon>Pentapetalae</taxon>
        <taxon>asterids</taxon>
        <taxon>lamiids</taxon>
        <taxon>Solanales</taxon>
        <taxon>Solanaceae</taxon>
        <taxon>Nicotianoideae</taxon>
        <taxon>Nicotianeae</taxon>
        <taxon>Nicotiana</taxon>
    </lineage>
</organism>
<evidence type="ECO:0000313" key="1">
    <source>
        <dbReference type="RefSeq" id="XP_016448527.1"/>
    </source>
</evidence>
<accession>A0A1S3Y8Y3</accession>
<sequence length="132" mass="14774">MVDVRRMNDRLMTIKLVVGGVTFNVTSVYAPQVVLGEEVKRRFLDDLDKVVHGIPRSEKLVIGGDFNGHIAVTVRGYDEVHGAFGFGVMNEGSTSLLDFAKAFDLVLANSCFQKWEEHLVTFWSKVARTQID</sequence>
<dbReference type="RefSeq" id="XP_016448527.1">
    <property type="nucleotide sequence ID" value="XM_016593041.1"/>
</dbReference>
<name>A0A1S3Y8Y3_TOBAC</name>
<dbReference type="AlphaFoldDB" id="A0A1S3Y8Y3"/>
<reference evidence="1" key="1">
    <citation type="submission" date="2025-08" db="UniProtKB">
        <authorList>
            <consortium name="RefSeq"/>
        </authorList>
    </citation>
    <scope>IDENTIFICATION</scope>
</reference>
<dbReference type="OrthoDB" id="1902296at2759"/>
<gene>
    <name evidence="1" type="primary">LOC107773638</name>
</gene>
<dbReference type="STRING" id="4097.A0A1S3Y8Y3"/>
<dbReference type="InterPro" id="IPR036691">
    <property type="entry name" value="Endo/exonu/phosph_ase_sf"/>
</dbReference>